<protein>
    <submittedName>
        <fullName evidence="2">Dipeptidase</fullName>
    </submittedName>
</protein>
<dbReference type="RefSeq" id="WP_380200603.1">
    <property type="nucleotide sequence ID" value="NZ_JBHTEK010000001.1"/>
</dbReference>
<feature type="region of interest" description="Disordered" evidence="1">
    <location>
        <begin position="394"/>
        <end position="420"/>
    </location>
</feature>
<dbReference type="InterPro" id="IPR032466">
    <property type="entry name" value="Metal_Hydrolase"/>
</dbReference>
<comment type="caution">
    <text evidence="2">The sequence shown here is derived from an EMBL/GenBank/DDBJ whole genome shotgun (WGS) entry which is preliminary data.</text>
</comment>
<dbReference type="Gene3D" id="3.20.20.140">
    <property type="entry name" value="Metal-dependent hydrolases"/>
    <property type="match status" value="1"/>
</dbReference>
<dbReference type="Pfam" id="PF01244">
    <property type="entry name" value="Peptidase_M19"/>
    <property type="match status" value="1"/>
</dbReference>
<dbReference type="Proteomes" id="UP001596513">
    <property type="component" value="Unassembled WGS sequence"/>
</dbReference>
<name>A0ABW2U072_9BACT</name>
<dbReference type="SUPFAM" id="SSF51556">
    <property type="entry name" value="Metallo-dependent hydrolases"/>
    <property type="match status" value="1"/>
</dbReference>
<gene>
    <name evidence="2" type="ORF">ACFQT0_04110</name>
</gene>
<dbReference type="InterPro" id="IPR008257">
    <property type="entry name" value="Pept_M19"/>
</dbReference>
<keyword evidence="3" id="KW-1185">Reference proteome</keyword>
<dbReference type="CDD" id="cd01301">
    <property type="entry name" value="rDP_like"/>
    <property type="match status" value="1"/>
</dbReference>
<evidence type="ECO:0000256" key="1">
    <source>
        <dbReference type="SAM" id="MobiDB-lite"/>
    </source>
</evidence>
<dbReference type="PROSITE" id="PS51365">
    <property type="entry name" value="RENAL_DIPEPTIDASE_2"/>
    <property type="match status" value="1"/>
</dbReference>
<organism evidence="2 3">
    <name type="scientific">Hymenobacter humi</name>
    <dbReference type="NCBI Taxonomy" id="1411620"/>
    <lineage>
        <taxon>Bacteria</taxon>
        <taxon>Pseudomonadati</taxon>
        <taxon>Bacteroidota</taxon>
        <taxon>Cytophagia</taxon>
        <taxon>Cytophagales</taxon>
        <taxon>Hymenobacteraceae</taxon>
        <taxon>Hymenobacter</taxon>
    </lineage>
</organism>
<accession>A0ABW2U072</accession>
<evidence type="ECO:0000313" key="2">
    <source>
        <dbReference type="EMBL" id="MFC7666690.1"/>
    </source>
</evidence>
<dbReference type="PANTHER" id="PTHR10443:SF12">
    <property type="entry name" value="DIPEPTIDASE"/>
    <property type="match status" value="1"/>
</dbReference>
<reference evidence="3" key="1">
    <citation type="journal article" date="2019" name="Int. J. Syst. Evol. Microbiol.">
        <title>The Global Catalogue of Microorganisms (GCM) 10K type strain sequencing project: providing services to taxonomists for standard genome sequencing and annotation.</title>
        <authorList>
            <consortium name="The Broad Institute Genomics Platform"/>
            <consortium name="The Broad Institute Genome Sequencing Center for Infectious Disease"/>
            <person name="Wu L."/>
            <person name="Ma J."/>
        </authorList>
    </citation>
    <scope>NUCLEOTIDE SEQUENCE [LARGE SCALE GENOMIC DNA]</scope>
    <source>
        <strain evidence="3">JCM 19635</strain>
    </source>
</reference>
<dbReference type="EMBL" id="JBHTEK010000001">
    <property type="protein sequence ID" value="MFC7666690.1"/>
    <property type="molecule type" value="Genomic_DNA"/>
</dbReference>
<evidence type="ECO:0000313" key="3">
    <source>
        <dbReference type="Proteomes" id="UP001596513"/>
    </source>
</evidence>
<dbReference type="PANTHER" id="PTHR10443">
    <property type="entry name" value="MICROSOMAL DIPEPTIDASE"/>
    <property type="match status" value="1"/>
</dbReference>
<sequence>MKTLASVRWATAFPLHLGLCLALTGQPVAAQKSEDKLQAKARAIHERAFTVDSHEDTPSESLLNAAFDLAQDHTLQDGSQVDLPKMKRGGLDAVFWVVYVGQGPRTPAGYANIRQEAQAQFDAIAATIKKYPTELALATTPAEALRVRKAGQRAVFIGIENGYTIGQDLGLLQTYYNQGARYITLCHSSNNDLCDSSTDPTGPEYQGLSQLGRQAVQEMNRLGIMVDVSHTSDSTFYDVLKLSTVPVIASHSASRALSDVPRNLTDDMVRALAKKGGVVQLNLYSPYVKTQVKTAERQAAEQALLAKYHIKNPLNVYALPAPEKQQALAEYAQLEKQLPVPLATVQDAVNQIDHLVQVAGIDHVGIGSDFDGGTVLNGLANVGDFPNLTLEPGTPGLLGPRPQQNLERQPVPGDARRGTRQKHAALRATITAGASAAKLFASCFASAPSFISPLFLFAHEALLLPACGCGAAAQCHPLY</sequence>
<proteinExistence type="predicted"/>
<dbReference type="Gene3D" id="1.10.287.650">
    <property type="entry name" value="L27 domain"/>
    <property type="match status" value="1"/>
</dbReference>